<accession>A0ABW7ST76</accession>
<keyword evidence="2" id="KW-1185">Reference proteome</keyword>
<name>A0ABW7ST76_9ACTN</name>
<evidence type="ECO:0000313" key="1">
    <source>
        <dbReference type="EMBL" id="MFI0796920.1"/>
    </source>
</evidence>
<proteinExistence type="predicted"/>
<gene>
    <name evidence="1" type="ORF">ACH4OY_30175</name>
</gene>
<dbReference type="RefSeq" id="WP_396685477.1">
    <property type="nucleotide sequence ID" value="NZ_JBIRPU010000037.1"/>
</dbReference>
<comment type="caution">
    <text evidence="1">The sequence shown here is derived from an EMBL/GenBank/DDBJ whole genome shotgun (WGS) entry which is preliminary data.</text>
</comment>
<sequence>MSRYVSCKHKQEFNEHPFTWECQTAVAVSGAMELLAQHGAIVSPDYGQFGLRDAWCDAGDDGESYRDAQDQVAGASTYQLIVRTPSDPLRVGLELRIWAGEPEPDSGSWDGCRQLELHCPTGELLVDQLTAGAAAEIVLPQGAGVYGVRVHRSGRDDSQRFLVDLWWQTPLPPADDDEDFYGDLWS</sequence>
<protein>
    <submittedName>
        <fullName evidence="1">Uncharacterized protein</fullName>
    </submittedName>
</protein>
<organism evidence="1 2">
    <name type="scientific">Micromonospora rubida</name>
    <dbReference type="NCBI Taxonomy" id="2697657"/>
    <lineage>
        <taxon>Bacteria</taxon>
        <taxon>Bacillati</taxon>
        <taxon>Actinomycetota</taxon>
        <taxon>Actinomycetes</taxon>
        <taxon>Micromonosporales</taxon>
        <taxon>Micromonosporaceae</taxon>
        <taxon>Micromonospora</taxon>
    </lineage>
</organism>
<reference evidence="1 2" key="1">
    <citation type="submission" date="2024-10" db="EMBL/GenBank/DDBJ databases">
        <title>The Natural Products Discovery Center: Release of the First 8490 Sequenced Strains for Exploring Actinobacteria Biosynthetic Diversity.</title>
        <authorList>
            <person name="Kalkreuter E."/>
            <person name="Kautsar S.A."/>
            <person name="Yang D."/>
            <person name="Bader C.D."/>
            <person name="Teijaro C.N."/>
            <person name="Fluegel L."/>
            <person name="Davis C.M."/>
            <person name="Simpson J.R."/>
            <person name="Lauterbach L."/>
            <person name="Steele A.D."/>
            <person name="Gui C."/>
            <person name="Meng S."/>
            <person name="Li G."/>
            <person name="Viehrig K."/>
            <person name="Ye F."/>
            <person name="Su P."/>
            <person name="Kiefer A.F."/>
            <person name="Nichols A."/>
            <person name="Cepeda A.J."/>
            <person name="Yan W."/>
            <person name="Fan B."/>
            <person name="Jiang Y."/>
            <person name="Adhikari A."/>
            <person name="Zheng C.-J."/>
            <person name="Schuster L."/>
            <person name="Cowan T.M."/>
            <person name="Smanski M.J."/>
            <person name="Chevrette M.G."/>
            <person name="De Carvalho L.P.S."/>
            <person name="Shen B."/>
        </authorList>
    </citation>
    <scope>NUCLEOTIDE SEQUENCE [LARGE SCALE GENOMIC DNA]</scope>
    <source>
        <strain evidence="1 2">NPDC021253</strain>
    </source>
</reference>
<dbReference type="Proteomes" id="UP001611075">
    <property type="component" value="Unassembled WGS sequence"/>
</dbReference>
<dbReference type="EMBL" id="JBIRPU010000037">
    <property type="protein sequence ID" value="MFI0796920.1"/>
    <property type="molecule type" value="Genomic_DNA"/>
</dbReference>
<evidence type="ECO:0000313" key="2">
    <source>
        <dbReference type="Proteomes" id="UP001611075"/>
    </source>
</evidence>